<evidence type="ECO:0000256" key="2">
    <source>
        <dbReference type="ARBA" id="ARBA00022448"/>
    </source>
</evidence>
<feature type="transmembrane region" description="Helical" evidence="12">
    <location>
        <begin position="212"/>
        <end position="232"/>
    </location>
</feature>
<dbReference type="Gene3D" id="3.30.710.10">
    <property type="entry name" value="Potassium Channel Kv1.1, Chain A"/>
    <property type="match status" value="1"/>
</dbReference>
<dbReference type="STRING" id="283909.R7UQ04"/>
<evidence type="ECO:0000256" key="11">
    <source>
        <dbReference type="ARBA" id="ARBA00023303"/>
    </source>
</evidence>
<dbReference type="FunFam" id="1.10.287.70:FF:000028">
    <property type="entry name" value="potassium voltage-gated channel subfamily D member 3"/>
    <property type="match status" value="1"/>
</dbReference>
<evidence type="ECO:0000259" key="13">
    <source>
        <dbReference type="PROSITE" id="PS50097"/>
    </source>
</evidence>
<dbReference type="InterPro" id="IPR005821">
    <property type="entry name" value="Ion_trans_dom"/>
</dbReference>
<organism evidence="14">
    <name type="scientific">Capitella teleta</name>
    <name type="common">Polychaete worm</name>
    <dbReference type="NCBI Taxonomy" id="283909"/>
    <lineage>
        <taxon>Eukaryota</taxon>
        <taxon>Metazoa</taxon>
        <taxon>Spiralia</taxon>
        <taxon>Lophotrochozoa</taxon>
        <taxon>Annelida</taxon>
        <taxon>Polychaeta</taxon>
        <taxon>Sedentaria</taxon>
        <taxon>Scolecida</taxon>
        <taxon>Capitellidae</taxon>
        <taxon>Capitella</taxon>
    </lineage>
</organism>
<dbReference type="EMBL" id="KB298957">
    <property type="protein sequence ID" value="ELU08574.1"/>
    <property type="molecule type" value="Genomic_DNA"/>
</dbReference>
<dbReference type="EnsemblMetazoa" id="CapteT53144">
    <property type="protein sequence ID" value="CapteP53144"/>
    <property type="gene ID" value="CapteG53144"/>
</dbReference>
<feature type="transmembrane region" description="Helical" evidence="12">
    <location>
        <begin position="271"/>
        <end position="291"/>
    </location>
</feature>
<keyword evidence="16" id="KW-1185">Reference proteome</keyword>
<evidence type="ECO:0000256" key="9">
    <source>
        <dbReference type="ARBA" id="ARBA00023065"/>
    </source>
</evidence>
<dbReference type="GO" id="GO:0051260">
    <property type="term" value="P:protein homooligomerization"/>
    <property type="evidence" value="ECO:0007669"/>
    <property type="project" value="InterPro"/>
</dbReference>
<dbReference type="GO" id="GO:0005249">
    <property type="term" value="F:voltage-gated potassium channel activity"/>
    <property type="evidence" value="ECO:0007669"/>
    <property type="project" value="InterPro"/>
</dbReference>
<keyword evidence="3" id="KW-0633">Potassium transport</keyword>
<sequence length="416" mass="46737">ITISVGGQTFMTSERTLKKHPDTRLGRLNQSDTAYLKEQGFYFYDRNSDFFSSVLNFYRSGELHLPSNFCLSLVQEEMKFWEIKPENIANCCWVDYAESLRTTKILHQVTNALAVYSFENPNIGDYIKKMWSKIILNMSISRMRKLNIKVFSAGVVGCRVSLCADRCGHSCHDGQCVIQDPHSRLPESAFNQSNITNHKYILFTTTTVKPPLIGLEVGCMAIVTIEVVVKLLTCPTFSDFFKLGFNVVDIISIIPMTISVITGAFPGSAYAAWIGRLAPYNFFALGIIRIIRFSEVTRYFSAMNILILSVIRSIREITLLGVLVVLETVLFAYLIFIAERHNTDDFEDITECLWWAVVTLTTLGYGDAVPISGWGYLVGSICAVMGVLCTGLPIVVIGSEFNTCYSQARSLIKRKQ</sequence>
<feature type="transmembrane region" description="Helical" evidence="12">
    <location>
        <begin position="317"/>
        <end position="338"/>
    </location>
</feature>
<keyword evidence="2" id="KW-0813">Transport</keyword>
<dbReference type="PANTHER" id="PTHR11537:SF254">
    <property type="entry name" value="POTASSIUM VOLTAGE-GATED CHANNEL PROTEIN SHAB"/>
    <property type="match status" value="1"/>
</dbReference>
<reference evidence="15" key="3">
    <citation type="submission" date="2015-06" db="UniProtKB">
        <authorList>
            <consortium name="EnsemblMetazoa"/>
        </authorList>
    </citation>
    <scope>IDENTIFICATION</scope>
</reference>
<dbReference type="Pfam" id="PF00520">
    <property type="entry name" value="Ion_trans"/>
    <property type="match status" value="1"/>
</dbReference>
<dbReference type="InterPro" id="IPR000210">
    <property type="entry name" value="BTB/POZ_dom"/>
</dbReference>
<feature type="transmembrane region" description="Helical" evidence="12">
    <location>
        <begin position="244"/>
        <end position="265"/>
    </location>
</feature>
<accession>R7UQ04</accession>
<dbReference type="InterPro" id="IPR003131">
    <property type="entry name" value="T1-type_BTB"/>
</dbReference>
<dbReference type="AlphaFoldDB" id="R7UQ04"/>
<keyword evidence="10 12" id="KW-0472">Membrane</keyword>
<dbReference type="Pfam" id="PF02214">
    <property type="entry name" value="BTB_2"/>
    <property type="match status" value="1"/>
</dbReference>
<dbReference type="PRINTS" id="PR01498">
    <property type="entry name" value="SHAWCHANNEL"/>
</dbReference>
<keyword evidence="8 12" id="KW-1133">Transmembrane helix</keyword>
<protein>
    <recommendedName>
        <fullName evidence="13">BTB domain-containing protein</fullName>
    </recommendedName>
</protein>
<reference evidence="16" key="1">
    <citation type="submission" date="2012-12" db="EMBL/GenBank/DDBJ databases">
        <authorList>
            <person name="Hellsten U."/>
            <person name="Grimwood J."/>
            <person name="Chapman J.A."/>
            <person name="Shapiro H."/>
            <person name="Aerts A."/>
            <person name="Otillar R.P."/>
            <person name="Terry A.Y."/>
            <person name="Boore J.L."/>
            <person name="Simakov O."/>
            <person name="Marletaz F."/>
            <person name="Cho S.-J."/>
            <person name="Edsinger-Gonzales E."/>
            <person name="Havlak P."/>
            <person name="Kuo D.-H."/>
            <person name="Larsson T."/>
            <person name="Lv J."/>
            <person name="Arendt D."/>
            <person name="Savage R."/>
            <person name="Osoegawa K."/>
            <person name="de Jong P."/>
            <person name="Lindberg D.R."/>
            <person name="Seaver E.C."/>
            <person name="Weisblat D.A."/>
            <person name="Putnam N.H."/>
            <person name="Grigoriev I.V."/>
            <person name="Rokhsar D.S."/>
        </authorList>
    </citation>
    <scope>NUCLEOTIDE SEQUENCE</scope>
    <source>
        <strain evidence="16">I ESC-2004</strain>
    </source>
</reference>
<dbReference type="Gene3D" id="1.10.287.70">
    <property type="match status" value="1"/>
</dbReference>
<feature type="non-terminal residue" evidence="14">
    <location>
        <position position="1"/>
    </location>
</feature>
<evidence type="ECO:0000256" key="12">
    <source>
        <dbReference type="SAM" id="Phobius"/>
    </source>
</evidence>
<evidence type="ECO:0000313" key="14">
    <source>
        <dbReference type="EMBL" id="ELU08574.1"/>
    </source>
</evidence>
<dbReference type="CDD" id="cd18317">
    <property type="entry name" value="BTB_POZ_Kv"/>
    <property type="match status" value="1"/>
</dbReference>
<dbReference type="SMART" id="SM00225">
    <property type="entry name" value="BTB"/>
    <property type="match status" value="1"/>
</dbReference>
<keyword evidence="11" id="KW-0407">Ion channel</keyword>
<evidence type="ECO:0000313" key="16">
    <source>
        <dbReference type="Proteomes" id="UP000014760"/>
    </source>
</evidence>
<reference evidence="14 16" key="2">
    <citation type="journal article" date="2013" name="Nature">
        <title>Insights into bilaterian evolution from three spiralian genomes.</title>
        <authorList>
            <person name="Simakov O."/>
            <person name="Marletaz F."/>
            <person name="Cho S.J."/>
            <person name="Edsinger-Gonzales E."/>
            <person name="Havlak P."/>
            <person name="Hellsten U."/>
            <person name="Kuo D.H."/>
            <person name="Larsson T."/>
            <person name="Lv J."/>
            <person name="Arendt D."/>
            <person name="Savage R."/>
            <person name="Osoegawa K."/>
            <person name="de Jong P."/>
            <person name="Grimwood J."/>
            <person name="Chapman J.A."/>
            <person name="Shapiro H."/>
            <person name="Aerts A."/>
            <person name="Otillar R.P."/>
            <person name="Terry A.Y."/>
            <person name="Boore J.L."/>
            <person name="Grigoriev I.V."/>
            <person name="Lindberg D.R."/>
            <person name="Seaver E.C."/>
            <person name="Weisblat D.A."/>
            <person name="Putnam N.H."/>
            <person name="Rokhsar D.S."/>
        </authorList>
    </citation>
    <scope>NUCLEOTIDE SEQUENCE</scope>
    <source>
        <strain evidence="14 16">I ESC-2004</strain>
    </source>
</reference>
<dbReference type="HOGENOM" id="CLU_011722_4_3_1"/>
<evidence type="ECO:0000313" key="15">
    <source>
        <dbReference type="EnsemblMetazoa" id="CapteP53144"/>
    </source>
</evidence>
<evidence type="ECO:0000256" key="6">
    <source>
        <dbReference type="ARBA" id="ARBA00022882"/>
    </source>
</evidence>
<dbReference type="PRINTS" id="PR00169">
    <property type="entry name" value="KCHANNEL"/>
</dbReference>
<dbReference type="EMBL" id="AMQN01006699">
    <property type="status" value="NOT_ANNOTATED_CDS"/>
    <property type="molecule type" value="Genomic_DNA"/>
</dbReference>
<keyword evidence="5" id="KW-0631">Potassium channel</keyword>
<name>R7UQ04_CAPTE</name>
<dbReference type="GO" id="GO:0008076">
    <property type="term" value="C:voltage-gated potassium channel complex"/>
    <property type="evidence" value="ECO:0007669"/>
    <property type="project" value="InterPro"/>
</dbReference>
<feature type="domain" description="BTB" evidence="13">
    <location>
        <begin position="1"/>
        <end position="67"/>
    </location>
</feature>
<gene>
    <name evidence="14" type="ORF">CAPTEDRAFT_53144</name>
</gene>
<dbReference type="Gene3D" id="1.20.120.350">
    <property type="entry name" value="Voltage-gated potassium channels. Chain C"/>
    <property type="match status" value="1"/>
</dbReference>
<evidence type="ECO:0000256" key="8">
    <source>
        <dbReference type="ARBA" id="ARBA00022989"/>
    </source>
</evidence>
<keyword evidence="4 12" id="KW-0812">Transmembrane</keyword>
<dbReference type="InterPro" id="IPR003974">
    <property type="entry name" value="K_chnl_volt-dep_Kv3"/>
</dbReference>
<feature type="non-terminal residue" evidence="14">
    <location>
        <position position="416"/>
    </location>
</feature>
<evidence type="ECO:0000256" key="3">
    <source>
        <dbReference type="ARBA" id="ARBA00022538"/>
    </source>
</evidence>
<dbReference type="GO" id="GO:0001508">
    <property type="term" value="P:action potential"/>
    <property type="evidence" value="ECO:0007669"/>
    <property type="project" value="TreeGrafter"/>
</dbReference>
<dbReference type="InterPro" id="IPR027359">
    <property type="entry name" value="Volt_channel_dom_sf"/>
</dbReference>
<evidence type="ECO:0000256" key="1">
    <source>
        <dbReference type="ARBA" id="ARBA00004141"/>
    </source>
</evidence>
<dbReference type="Proteomes" id="UP000014760">
    <property type="component" value="Unassembled WGS sequence"/>
</dbReference>
<proteinExistence type="predicted"/>
<keyword evidence="9" id="KW-0406">Ion transport</keyword>
<feature type="transmembrane region" description="Helical" evidence="12">
    <location>
        <begin position="374"/>
        <end position="397"/>
    </location>
</feature>
<dbReference type="InterPro" id="IPR028325">
    <property type="entry name" value="VG_K_chnl"/>
</dbReference>
<dbReference type="PROSITE" id="PS50097">
    <property type="entry name" value="BTB"/>
    <property type="match status" value="1"/>
</dbReference>
<dbReference type="SUPFAM" id="SSF81324">
    <property type="entry name" value="Voltage-gated potassium channels"/>
    <property type="match status" value="1"/>
</dbReference>
<keyword evidence="7" id="KW-0630">Potassium</keyword>
<dbReference type="InterPro" id="IPR011333">
    <property type="entry name" value="SKP1/BTB/POZ_sf"/>
</dbReference>
<dbReference type="OMA" id="FWEISED"/>
<dbReference type="PANTHER" id="PTHR11537">
    <property type="entry name" value="VOLTAGE-GATED POTASSIUM CHANNEL"/>
    <property type="match status" value="1"/>
</dbReference>
<comment type="subcellular location">
    <subcellularLocation>
        <location evidence="1">Membrane</location>
        <topology evidence="1">Multi-pass membrane protein</topology>
    </subcellularLocation>
</comment>
<evidence type="ECO:0000256" key="7">
    <source>
        <dbReference type="ARBA" id="ARBA00022958"/>
    </source>
</evidence>
<evidence type="ECO:0000256" key="10">
    <source>
        <dbReference type="ARBA" id="ARBA00023136"/>
    </source>
</evidence>
<evidence type="ECO:0000256" key="4">
    <source>
        <dbReference type="ARBA" id="ARBA00022692"/>
    </source>
</evidence>
<dbReference type="SUPFAM" id="SSF54695">
    <property type="entry name" value="POZ domain"/>
    <property type="match status" value="1"/>
</dbReference>
<keyword evidence="6" id="KW-0851">Voltage-gated channel</keyword>
<dbReference type="OrthoDB" id="415460at2759"/>
<evidence type="ECO:0000256" key="5">
    <source>
        <dbReference type="ARBA" id="ARBA00022826"/>
    </source>
</evidence>